<feature type="region of interest" description="Disordered" evidence="1">
    <location>
        <begin position="114"/>
        <end position="147"/>
    </location>
</feature>
<reference evidence="2" key="1">
    <citation type="submission" date="2013-12" db="EMBL/GenBank/DDBJ databases">
        <title>The Genome Sequence of Aphanomyces invadans NJM9701.</title>
        <authorList>
            <consortium name="The Broad Institute Genomics Platform"/>
            <person name="Russ C."/>
            <person name="Tyler B."/>
            <person name="van West P."/>
            <person name="Dieguez-Uribeondo J."/>
            <person name="Young S.K."/>
            <person name="Zeng Q."/>
            <person name="Gargeya S."/>
            <person name="Fitzgerald M."/>
            <person name="Abouelleil A."/>
            <person name="Alvarado L."/>
            <person name="Chapman S.B."/>
            <person name="Gainer-Dewar J."/>
            <person name="Goldberg J."/>
            <person name="Griggs A."/>
            <person name="Gujja S."/>
            <person name="Hansen M."/>
            <person name="Howarth C."/>
            <person name="Imamovic A."/>
            <person name="Ireland A."/>
            <person name="Larimer J."/>
            <person name="McCowan C."/>
            <person name="Murphy C."/>
            <person name="Pearson M."/>
            <person name="Poon T.W."/>
            <person name="Priest M."/>
            <person name="Roberts A."/>
            <person name="Saif S."/>
            <person name="Shea T."/>
            <person name="Sykes S."/>
            <person name="Wortman J."/>
            <person name="Nusbaum C."/>
            <person name="Birren B."/>
        </authorList>
    </citation>
    <scope>NUCLEOTIDE SEQUENCE [LARGE SCALE GENOMIC DNA]</scope>
    <source>
        <strain evidence="2">NJM9701</strain>
    </source>
</reference>
<evidence type="ECO:0000256" key="1">
    <source>
        <dbReference type="SAM" id="MobiDB-lite"/>
    </source>
</evidence>
<organism evidence="2">
    <name type="scientific">Aphanomyces invadans</name>
    <dbReference type="NCBI Taxonomy" id="157072"/>
    <lineage>
        <taxon>Eukaryota</taxon>
        <taxon>Sar</taxon>
        <taxon>Stramenopiles</taxon>
        <taxon>Oomycota</taxon>
        <taxon>Saprolegniomycetes</taxon>
        <taxon>Saprolegniales</taxon>
        <taxon>Verrucalvaceae</taxon>
        <taxon>Aphanomyces</taxon>
    </lineage>
</organism>
<dbReference type="OrthoDB" id="75230at2759"/>
<feature type="compositionally biased region" description="Polar residues" evidence="1">
    <location>
        <begin position="117"/>
        <end position="132"/>
    </location>
</feature>
<dbReference type="RefSeq" id="XP_008869521.1">
    <property type="nucleotide sequence ID" value="XM_008871299.1"/>
</dbReference>
<sequence>MDHLKACVPSVTTIQHQLTTLRESLASVNERLRQATHLNASYDHETRTIHLGPMRLCVGDAVVLTSELAEEDLFGTIHAMTATTIHLHLLCGNVVQVTLQALRDRRCRLRFQDNRKNIAQPSPSTRKVNTTPRSKRTTQRKRLVSLI</sequence>
<gene>
    <name evidence="2" type="ORF">H310_06294</name>
</gene>
<dbReference type="VEuPathDB" id="FungiDB:H310_06294"/>
<feature type="compositionally biased region" description="Basic residues" evidence="1">
    <location>
        <begin position="133"/>
        <end position="147"/>
    </location>
</feature>
<name>A0A024U7T5_9STRA</name>
<dbReference type="EMBL" id="KI913962">
    <property type="protein sequence ID" value="ETW01673.1"/>
    <property type="molecule type" value="Genomic_DNA"/>
</dbReference>
<dbReference type="GeneID" id="20083344"/>
<proteinExistence type="predicted"/>
<dbReference type="AlphaFoldDB" id="A0A024U7T5"/>
<evidence type="ECO:0000313" key="2">
    <source>
        <dbReference type="EMBL" id="ETW01673.1"/>
    </source>
</evidence>
<protein>
    <submittedName>
        <fullName evidence="2">Uncharacterized protein</fullName>
    </submittedName>
</protein>
<accession>A0A024U7T5</accession>